<accession>A0A852RAD5</accession>
<proteinExistence type="inferred from homology"/>
<dbReference type="InterPro" id="IPR016182">
    <property type="entry name" value="Cu_amine_oxidase_N-reg"/>
</dbReference>
<keyword evidence="6 13" id="KW-0479">Metal-binding</keyword>
<feature type="modified residue" description="2',4',5'-topaquinone" evidence="12">
    <location>
        <position position="406"/>
    </location>
</feature>
<dbReference type="InterPro" id="IPR015802">
    <property type="entry name" value="Cu_amine_oxidase_N3"/>
</dbReference>
<dbReference type="AlphaFoldDB" id="A0A852RAD5"/>
<evidence type="ECO:0000259" key="17">
    <source>
        <dbReference type="Pfam" id="PF21994"/>
    </source>
</evidence>
<evidence type="ECO:0000256" key="14">
    <source>
        <dbReference type="SAM" id="MobiDB-lite"/>
    </source>
</evidence>
<feature type="active site" description="Schiff-base intermediate with substrate; via topaquinone" evidence="11">
    <location>
        <position position="406"/>
    </location>
</feature>
<dbReference type="PROSITE" id="PS01164">
    <property type="entry name" value="COPPER_AMINE_OXID_1"/>
    <property type="match status" value="1"/>
</dbReference>
<comment type="cofactor">
    <cofactor evidence="1">
        <name>Cu cation</name>
        <dbReference type="ChEBI" id="CHEBI:23378"/>
    </cofactor>
</comment>
<evidence type="ECO:0000256" key="9">
    <source>
        <dbReference type="ARBA" id="ARBA00023008"/>
    </source>
</evidence>
<evidence type="ECO:0000256" key="8">
    <source>
        <dbReference type="ARBA" id="ARBA00023002"/>
    </source>
</evidence>
<dbReference type="GO" id="GO:0005507">
    <property type="term" value="F:copper ion binding"/>
    <property type="evidence" value="ECO:0007669"/>
    <property type="project" value="InterPro"/>
</dbReference>
<feature type="active site" description="Proton acceptor" evidence="11">
    <location>
        <position position="323"/>
    </location>
</feature>
<comment type="cofactor">
    <cofactor evidence="2">
        <name>Mn(2+)</name>
        <dbReference type="ChEBI" id="CHEBI:29035"/>
    </cofactor>
</comment>
<dbReference type="RefSeq" id="WP_185986539.1">
    <property type="nucleotide sequence ID" value="NZ_BAAALZ010000002.1"/>
</dbReference>
<evidence type="ECO:0000256" key="5">
    <source>
        <dbReference type="ARBA" id="ARBA00011738"/>
    </source>
</evidence>
<evidence type="ECO:0000256" key="2">
    <source>
        <dbReference type="ARBA" id="ARBA00001936"/>
    </source>
</evidence>
<feature type="domain" description="Copper amine oxidase N3-terminal" evidence="16">
    <location>
        <begin position="125"/>
        <end position="221"/>
    </location>
</feature>
<evidence type="ECO:0000259" key="15">
    <source>
        <dbReference type="Pfam" id="PF01179"/>
    </source>
</evidence>
<keyword evidence="8 13" id="KW-0560">Oxidoreductase</keyword>
<dbReference type="Pfam" id="PF02728">
    <property type="entry name" value="Cu_amine_oxidN3"/>
    <property type="match status" value="1"/>
</dbReference>
<dbReference type="Pfam" id="PF01179">
    <property type="entry name" value="Cu_amine_oxid"/>
    <property type="match status" value="1"/>
</dbReference>
<dbReference type="NCBIfam" id="NF008559">
    <property type="entry name" value="PRK11504.1"/>
    <property type="match status" value="1"/>
</dbReference>
<evidence type="ECO:0000313" key="19">
    <source>
        <dbReference type="Proteomes" id="UP000586095"/>
    </source>
</evidence>
<dbReference type="InterPro" id="IPR054157">
    <property type="entry name" value="AGAO-like_N2"/>
</dbReference>
<feature type="domain" description="AGAO-like N2" evidence="17">
    <location>
        <begin position="34"/>
        <end position="109"/>
    </location>
</feature>
<dbReference type="InterPro" id="IPR015798">
    <property type="entry name" value="Cu_amine_oxidase_C"/>
</dbReference>
<dbReference type="SUPFAM" id="SSF49998">
    <property type="entry name" value="Amine oxidase catalytic domain"/>
    <property type="match status" value="1"/>
</dbReference>
<dbReference type="InterPro" id="IPR036460">
    <property type="entry name" value="Cu_amine_oxidase_C_sf"/>
</dbReference>
<protein>
    <recommendedName>
        <fullName evidence="13">Amine oxidase</fullName>
        <ecNumber evidence="13">1.4.3.-</ecNumber>
    </recommendedName>
</protein>
<comment type="caution">
    <text evidence="18">The sequence shown here is derived from an EMBL/GenBank/DDBJ whole genome shotgun (WGS) entry which is preliminary data.</text>
</comment>
<dbReference type="PANTHER" id="PTHR10638">
    <property type="entry name" value="COPPER AMINE OXIDASE"/>
    <property type="match status" value="1"/>
</dbReference>
<dbReference type="InterPro" id="IPR000269">
    <property type="entry name" value="Cu_amine_oxidase"/>
</dbReference>
<dbReference type="GO" id="GO:0008131">
    <property type="term" value="F:primary methylamine oxidase activity"/>
    <property type="evidence" value="ECO:0007669"/>
    <property type="project" value="InterPro"/>
</dbReference>
<evidence type="ECO:0000259" key="16">
    <source>
        <dbReference type="Pfam" id="PF02728"/>
    </source>
</evidence>
<comment type="PTM">
    <text evidence="12 13">Topaquinone (TPQ) is generated by copper-dependent autoxidation of a specific tyrosyl residue.</text>
</comment>
<comment type="subunit">
    <text evidence="5">Homodimer.</text>
</comment>
<evidence type="ECO:0000256" key="4">
    <source>
        <dbReference type="ARBA" id="ARBA00007983"/>
    </source>
</evidence>
<dbReference type="InterPro" id="IPR049948">
    <property type="entry name" value="Cu_Am_ox_TPQ-bd"/>
</dbReference>
<evidence type="ECO:0000256" key="7">
    <source>
        <dbReference type="ARBA" id="ARBA00022772"/>
    </source>
</evidence>
<dbReference type="SUPFAM" id="SSF54416">
    <property type="entry name" value="Amine oxidase N-terminal region"/>
    <property type="match status" value="2"/>
</dbReference>
<keyword evidence="9 13" id="KW-0186">Copper</keyword>
<evidence type="ECO:0000256" key="13">
    <source>
        <dbReference type="RuleBase" id="RU000672"/>
    </source>
</evidence>
<sequence length="702" mass="76824">MTHVHGSHAPDVTHTHGKRITTPTEVRHPLDPLTGDEIAAARAILVDAGHFSEHTRVPRMLPVDPPKDALAAWRAGDPMDRRIRVTLLERSTGVASEAIVSVTRGEVDSLEVIPNGAAPYGQPQYLFEEYDDAADIVKASPEWQAAMRRRGLEEHMELAFCSPLAPGFFGREDEIGKRIVRSHTYLRFSEDDSPWAHPIEGLVAHVDLTERRVFRLDDEGDVPVPEQHGNYTLDVQGPVRTSLKPIEITQPEGPSFSVDGSLVQWENWKFRVGFNQQEGLVLNQVTWRDGDEDRSVATRASVPEMVVPYGDTSVSRHWISYFDAGEYLLGKNANSLALGCDCLGVIHYFDAFVPDDHGNPVVIPQAVCMHEEDYGILWKHTDLASNAETRRSRRLVVSYFTTIGNYDYGFFWYFYLDGSIQMEAKATGIVFAGAGIPGSDDPHGPEIAPGIFTPVHQHIFCARLDVAIDGEDNTLHEIEAAGIPTGPDNPYGNAFTWTNTQLTSELEAQRIANGLTSRVWEVRSAHRTNYVGKPTAYWLIPEGKMLLAAQPEATVHGRATFATKHLWGTQYDAEELYPAGSYPNAHEPGAGLPAWTAADRSLDGEDLVLWHSFGPTHIPRTEDWPIMPVDYSGFWFKPHGFLDQNPAMNLPADARAGASCSRGTNASGAAGGGCCAGGGCGCCAGDSCRCGGTACACGKPRA</sequence>
<feature type="domain" description="Copper amine oxidase catalytic" evidence="15">
    <location>
        <begin position="246"/>
        <end position="648"/>
    </location>
</feature>
<evidence type="ECO:0000256" key="11">
    <source>
        <dbReference type="PIRSR" id="PIRSR600269-50"/>
    </source>
</evidence>
<gene>
    <name evidence="18" type="ORF">BJ960_001089</name>
</gene>
<dbReference type="Gene3D" id="3.10.450.40">
    <property type="match status" value="2"/>
</dbReference>
<evidence type="ECO:0000256" key="6">
    <source>
        <dbReference type="ARBA" id="ARBA00022723"/>
    </source>
</evidence>
<evidence type="ECO:0000256" key="10">
    <source>
        <dbReference type="ARBA" id="ARBA00023211"/>
    </source>
</evidence>
<comment type="cofactor">
    <cofactor evidence="3">
        <name>Zn(2+)</name>
        <dbReference type="ChEBI" id="CHEBI:29105"/>
    </cofactor>
</comment>
<dbReference type="GO" id="GO:0048038">
    <property type="term" value="F:quinone binding"/>
    <property type="evidence" value="ECO:0007669"/>
    <property type="project" value="InterPro"/>
</dbReference>
<feature type="region of interest" description="Disordered" evidence="14">
    <location>
        <begin position="1"/>
        <end position="31"/>
    </location>
</feature>
<keyword evidence="10" id="KW-0464">Manganese</keyword>
<dbReference type="PANTHER" id="PTHR10638:SF86">
    <property type="entry name" value="COPPER AMINE OXIDASE 1-RELATED"/>
    <property type="match status" value="1"/>
</dbReference>
<evidence type="ECO:0000256" key="12">
    <source>
        <dbReference type="PIRSR" id="PIRSR600269-51"/>
    </source>
</evidence>
<comment type="similarity">
    <text evidence="4 13">Belongs to the copper/topaquinone oxidase family.</text>
</comment>
<evidence type="ECO:0000256" key="1">
    <source>
        <dbReference type="ARBA" id="ARBA00001935"/>
    </source>
</evidence>
<organism evidence="18 19">
    <name type="scientific">Leucobacter aridicollis</name>
    <dbReference type="NCBI Taxonomy" id="283878"/>
    <lineage>
        <taxon>Bacteria</taxon>
        <taxon>Bacillati</taxon>
        <taxon>Actinomycetota</taxon>
        <taxon>Actinomycetes</taxon>
        <taxon>Micrococcales</taxon>
        <taxon>Microbacteriaceae</taxon>
        <taxon>Leucobacter</taxon>
    </lineage>
</organism>
<dbReference type="Pfam" id="PF21994">
    <property type="entry name" value="AGAO-like_N2"/>
    <property type="match status" value="1"/>
</dbReference>
<dbReference type="GO" id="GO:0009308">
    <property type="term" value="P:amine metabolic process"/>
    <property type="evidence" value="ECO:0007669"/>
    <property type="project" value="UniProtKB-UniRule"/>
</dbReference>
<comment type="cofactor">
    <cofactor evidence="13">
        <name>Cu cation</name>
        <dbReference type="ChEBI" id="CHEBI:23378"/>
    </cofactor>
    <text evidence="13">Contains 1 topaquinone per subunit.</text>
</comment>
<keyword evidence="7 11" id="KW-0801">TPQ</keyword>
<dbReference type="Gene3D" id="2.70.98.20">
    <property type="entry name" value="Copper amine oxidase, catalytic domain"/>
    <property type="match status" value="1"/>
</dbReference>
<reference evidence="18 19" key="1">
    <citation type="submission" date="2020-07" db="EMBL/GenBank/DDBJ databases">
        <title>Sequencing the genomes of 1000 actinobacteria strains.</title>
        <authorList>
            <person name="Klenk H.-P."/>
        </authorList>
    </citation>
    <scope>NUCLEOTIDE SEQUENCE [LARGE SCALE GENOMIC DNA]</scope>
    <source>
        <strain evidence="18 19">DSM 17380</strain>
    </source>
</reference>
<keyword evidence="19" id="KW-1185">Reference proteome</keyword>
<dbReference type="EMBL" id="JACCBD010000001">
    <property type="protein sequence ID" value="NYD26286.1"/>
    <property type="molecule type" value="Genomic_DNA"/>
</dbReference>
<dbReference type="EC" id="1.4.3.-" evidence="13"/>
<evidence type="ECO:0000256" key="3">
    <source>
        <dbReference type="ARBA" id="ARBA00001947"/>
    </source>
</evidence>
<evidence type="ECO:0000313" key="18">
    <source>
        <dbReference type="EMBL" id="NYD26286.1"/>
    </source>
</evidence>
<dbReference type="Proteomes" id="UP000586095">
    <property type="component" value="Unassembled WGS sequence"/>
</dbReference>
<name>A0A852RAD5_9MICO</name>